<protein>
    <submittedName>
        <fullName evidence="3">Reverse transcriptase domain-containing protein</fullName>
    </submittedName>
</protein>
<dbReference type="SUPFAM" id="SSF56672">
    <property type="entry name" value="DNA/RNA polymerases"/>
    <property type="match status" value="1"/>
</dbReference>
<evidence type="ECO:0000313" key="3">
    <source>
        <dbReference type="WBParaSite" id="HPBE_0002490301-mRNA-1"/>
    </source>
</evidence>
<evidence type="ECO:0000259" key="1">
    <source>
        <dbReference type="PROSITE" id="PS50878"/>
    </source>
</evidence>
<dbReference type="PANTHER" id="PTHR47027">
    <property type="entry name" value="REVERSE TRANSCRIPTASE DOMAIN-CONTAINING PROTEIN"/>
    <property type="match status" value="1"/>
</dbReference>
<sequence>LDLNGVPISVGVHQGSALSPLFFVVVMDAITKDLQKPVPWTLLYADDVTLACKDKDDLERQVHACCDRLAMFGLKLNVKKTEYLTTDVNESGSMKVNGTELARTSVLKYLGSAIVSDGGLMVEVNSRVSALGPSGVRRLAC</sequence>
<dbReference type="WBParaSite" id="HPBE_0002490301-mRNA-1">
    <property type="protein sequence ID" value="HPBE_0002490301-mRNA-1"/>
    <property type="gene ID" value="HPBE_0002490301"/>
</dbReference>
<dbReference type="PROSITE" id="PS50878">
    <property type="entry name" value="RT_POL"/>
    <property type="match status" value="1"/>
</dbReference>
<proteinExistence type="predicted"/>
<keyword evidence="2" id="KW-1185">Reference proteome</keyword>
<dbReference type="InterPro" id="IPR000477">
    <property type="entry name" value="RT_dom"/>
</dbReference>
<dbReference type="PANTHER" id="PTHR47027:SF28">
    <property type="entry name" value="ENDONUCLEASE-REVERSE TRANSCRIPTASE"/>
    <property type="match status" value="1"/>
</dbReference>
<dbReference type="AlphaFoldDB" id="A0A183GQD3"/>
<name>A0A183GQD3_HELPZ</name>
<dbReference type="Gene3D" id="3.30.70.270">
    <property type="match status" value="1"/>
</dbReference>
<reference evidence="3" key="1">
    <citation type="submission" date="2019-09" db="UniProtKB">
        <authorList>
            <consortium name="WormBaseParasite"/>
        </authorList>
    </citation>
    <scope>IDENTIFICATION</scope>
</reference>
<feature type="domain" description="Reverse transcriptase" evidence="1">
    <location>
        <begin position="1"/>
        <end position="114"/>
    </location>
</feature>
<accession>A0A183GQD3</accession>
<dbReference type="Proteomes" id="UP000050761">
    <property type="component" value="Unassembled WGS sequence"/>
</dbReference>
<evidence type="ECO:0000313" key="2">
    <source>
        <dbReference type="Proteomes" id="UP000050761"/>
    </source>
</evidence>
<dbReference type="Pfam" id="PF00078">
    <property type="entry name" value="RVT_1"/>
    <property type="match status" value="1"/>
</dbReference>
<dbReference type="InterPro" id="IPR043128">
    <property type="entry name" value="Rev_trsase/Diguanyl_cyclase"/>
</dbReference>
<organism evidence="2 3">
    <name type="scientific">Heligmosomoides polygyrus</name>
    <name type="common">Parasitic roundworm</name>
    <dbReference type="NCBI Taxonomy" id="6339"/>
    <lineage>
        <taxon>Eukaryota</taxon>
        <taxon>Metazoa</taxon>
        <taxon>Ecdysozoa</taxon>
        <taxon>Nematoda</taxon>
        <taxon>Chromadorea</taxon>
        <taxon>Rhabditida</taxon>
        <taxon>Rhabditina</taxon>
        <taxon>Rhabditomorpha</taxon>
        <taxon>Strongyloidea</taxon>
        <taxon>Heligmosomidae</taxon>
        <taxon>Heligmosomoides</taxon>
    </lineage>
</organism>
<dbReference type="InterPro" id="IPR043502">
    <property type="entry name" value="DNA/RNA_pol_sf"/>
</dbReference>